<dbReference type="Proteomes" id="UP000615455">
    <property type="component" value="Unassembled WGS sequence"/>
</dbReference>
<accession>A0ABQ2BRU9</accession>
<evidence type="ECO:0000256" key="1">
    <source>
        <dbReference type="ARBA" id="ARBA00022553"/>
    </source>
</evidence>
<dbReference type="InterPro" id="IPR001789">
    <property type="entry name" value="Sig_transdc_resp-reg_receiver"/>
</dbReference>
<evidence type="ECO:0000259" key="3">
    <source>
        <dbReference type="PROSITE" id="PS50110"/>
    </source>
</evidence>
<organism evidence="4 5">
    <name type="scientific">Paenibacillus marchantiophytorum</name>
    <dbReference type="NCBI Taxonomy" id="1619310"/>
    <lineage>
        <taxon>Bacteria</taxon>
        <taxon>Bacillati</taxon>
        <taxon>Bacillota</taxon>
        <taxon>Bacilli</taxon>
        <taxon>Bacillales</taxon>
        <taxon>Paenibacillaceae</taxon>
        <taxon>Paenibacillus</taxon>
    </lineage>
</organism>
<dbReference type="RefSeq" id="WP_229757510.1">
    <property type="nucleotide sequence ID" value="NZ_BMHE01000005.1"/>
</dbReference>
<evidence type="ECO:0000313" key="5">
    <source>
        <dbReference type="Proteomes" id="UP000615455"/>
    </source>
</evidence>
<sequence>MEALEWLKTNAADAVITDIRMKDMNGIELTKRLKLQMPNLPVIIVSGHSDFAIALEAIRYEVTSYRNRC</sequence>
<feature type="domain" description="Response regulatory" evidence="3">
    <location>
        <begin position="1"/>
        <end position="69"/>
    </location>
</feature>
<keyword evidence="1 2" id="KW-0597">Phosphoprotein</keyword>
<evidence type="ECO:0000256" key="2">
    <source>
        <dbReference type="PROSITE-ProRule" id="PRU00169"/>
    </source>
</evidence>
<name>A0ABQ2BRU9_9BACL</name>
<dbReference type="Gene3D" id="3.40.50.2300">
    <property type="match status" value="1"/>
</dbReference>
<feature type="modified residue" description="4-aspartylphosphate" evidence="2">
    <location>
        <position position="18"/>
    </location>
</feature>
<proteinExistence type="predicted"/>
<dbReference type="Pfam" id="PF00072">
    <property type="entry name" value="Response_reg"/>
    <property type="match status" value="1"/>
</dbReference>
<protein>
    <recommendedName>
        <fullName evidence="3">Response regulatory domain-containing protein</fullName>
    </recommendedName>
</protein>
<dbReference type="PANTHER" id="PTHR44591">
    <property type="entry name" value="STRESS RESPONSE REGULATOR PROTEIN 1"/>
    <property type="match status" value="1"/>
</dbReference>
<dbReference type="PROSITE" id="PS50110">
    <property type="entry name" value="RESPONSE_REGULATORY"/>
    <property type="match status" value="1"/>
</dbReference>
<reference evidence="5" key="1">
    <citation type="journal article" date="2019" name="Int. J. Syst. Evol. Microbiol.">
        <title>The Global Catalogue of Microorganisms (GCM) 10K type strain sequencing project: providing services to taxonomists for standard genome sequencing and annotation.</title>
        <authorList>
            <consortium name="The Broad Institute Genomics Platform"/>
            <consortium name="The Broad Institute Genome Sequencing Center for Infectious Disease"/>
            <person name="Wu L."/>
            <person name="Ma J."/>
        </authorList>
    </citation>
    <scope>NUCLEOTIDE SEQUENCE [LARGE SCALE GENOMIC DNA]</scope>
    <source>
        <strain evidence="5">CGMCC 1.15043</strain>
    </source>
</reference>
<dbReference type="SUPFAM" id="SSF52172">
    <property type="entry name" value="CheY-like"/>
    <property type="match status" value="1"/>
</dbReference>
<evidence type="ECO:0000313" key="4">
    <source>
        <dbReference type="EMBL" id="GGI46135.1"/>
    </source>
</evidence>
<keyword evidence="5" id="KW-1185">Reference proteome</keyword>
<comment type="caution">
    <text evidence="4">The sequence shown here is derived from an EMBL/GenBank/DDBJ whole genome shotgun (WGS) entry which is preliminary data.</text>
</comment>
<dbReference type="EMBL" id="BMHE01000005">
    <property type="protein sequence ID" value="GGI46135.1"/>
    <property type="molecule type" value="Genomic_DNA"/>
</dbReference>
<dbReference type="InterPro" id="IPR050595">
    <property type="entry name" value="Bact_response_regulator"/>
</dbReference>
<dbReference type="InterPro" id="IPR011006">
    <property type="entry name" value="CheY-like_superfamily"/>
</dbReference>
<dbReference type="PANTHER" id="PTHR44591:SF25">
    <property type="entry name" value="CHEMOTAXIS TWO-COMPONENT RESPONSE REGULATOR"/>
    <property type="match status" value="1"/>
</dbReference>
<gene>
    <name evidence="4" type="ORF">GCM10008018_15600</name>
</gene>